<keyword evidence="2" id="KW-1185">Reference proteome</keyword>
<organism evidence="1 2">
    <name type="scientific">Daphnia magna</name>
    <dbReference type="NCBI Taxonomy" id="35525"/>
    <lineage>
        <taxon>Eukaryota</taxon>
        <taxon>Metazoa</taxon>
        <taxon>Ecdysozoa</taxon>
        <taxon>Arthropoda</taxon>
        <taxon>Crustacea</taxon>
        <taxon>Branchiopoda</taxon>
        <taxon>Diplostraca</taxon>
        <taxon>Cladocera</taxon>
        <taxon>Anomopoda</taxon>
        <taxon>Daphniidae</taxon>
        <taxon>Daphnia</taxon>
    </lineage>
</organism>
<gene>
    <name evidence="1" type="ORF">OUZ56_031063</name>
</gene>
<accession>A0ABQ9ZU05</accession>
<sequence>MVFRCSLMDLTTAGKGVQLMLKRKPRVVEWNSCIDVPLSRGVLVHVLLLDRCTRPAEKRGTAHADLLVGAQVLADQCKQSAGDSIWVSAQSFCNIPSYFIVIDERCDPLCCDGSGRAGPELWVACCPQLLPFLCVINLTASSRICQNENRILVAVFISSPSNYERWNQTLRFKKSA</sequence>
<protein>
    <submittedName>
        <fullName evidence="1">Uncharacterized protein</fullName>
    </submittedName>
</protein>
<name>A0ABQ9ZU05_9CRUS</name>
<evidence type="ECO:0000313" key="1">
    <source>
        <dbReference type="EMBL" id="KAK4016105.1"/>
    </source>
</evidence>
<dbReference type="InterPro" id="IPR035892">
    <property type="entry name" value="C2_domain_sf"/>
</dbReference>
<comment type="caution">
    <text evidence="1">The sequence shown here is derived from an EMBL/GenBank/DDBJ whole genome shotgun (WGS) entry which is preliminary data.</text>
</comment>
<dbReference type="Gene3D" id="2.60.40.150">
    <property type="entry name" value="C2 domain"/>
    <property type="match status" value="1"/>
</dbReference>
<evidence type="ECO:0000313" key="2">
    <source>
        <dbReference type="Proteomes" id="UP001234178"/>
    </source>
</evidence>
<dbReference type="Pfam" id="PF21494">
    <property type="entry name" value="PKC_C2"/>
    <property type="match status" value="1"/>
</dbReference>
<dbReference type="Proteomes" id="UP001234178">
    <property type="component" value="Unassembled WGS sequence"/>
</dbReference>
<dbReference type="EMBL" id="JAOYFB010000005">
    <property type="protein sequence ID" value="KAK4016105.1"/>
    <property type="molecule type" value="Genomic_DNA"/>
</dbReference>
<proteinExistence type="predicted"/>
<reference evidence="1 2" key="1">
    <citation type="journal article" date="2023" name="Nucleic Acids Res.">
        <title>The hologenome of Daphnia magna reveals possible DNA methylation and microbiome-mediated evolution of the host genome.</title>
        <authorList>
            <person name="Chaturvedi A."/>
            <person name="Li X."/>
            <person name="Dhandapani V."/>
            <person name="Marshall H."/>
            <person name="Kissane S."/>
            <person name="Cuenca-Cambronero M."/>
            <person name="Asole G."/>
            <person name="Calvet F."/>
            <person name="Ruiz-Romero M."/>
            <person name="Marangio P."/>
            <person name="Guigo R."/>
            <person name="Rago D."/>
            <person name="Mirbahai L."/>
            <person name="Eastwood N."/>
            <person name="Colbourne J.K."/>
            <person name="Zhou J."/>
            <person name="Mallon E."/>
            <person name="Orsini L."/>
        </authorList>
    </citation>
    <scope>NUCLEOTIDE SEQUENCE [LARGE SCALE GENOMIC DNA]</scope>
    <source>
        <strain evidence="1">LRV0_1</strain>
    </source>
</reference>